<keyword evidence="1" id="KW-0732">Signal</keyword>
<evidence type="ECO:0000313" key="2">
    <source>
        <dbReference type="EMBL" id="SFP82761.1"/>
    </source>
</evidence>
<dbReference type="InterPro" id="IPR011250">
    <property type="entry name" value="OMP/PagP_B-barrel"/>
</dbReference>
<dbReference type="EMBL" id="FOXQ01000002">
    <property type="protein sequence ID" value="SFP82761.1"/>
    <property type="molecule type" value="Genomic_DNA"/>
</dbReference>
<evidence type="ECO:0000256" key="1">
    <source>
        <dbReference type="SAM" id="SignalP"/>
    </source>
</evidence>
<feature type="chain" id="PRO_5011796772" description="Outer membrane protein beta-barrel domain-containing protein" evidence="1">
    <location>
        <begin position="25"/>
        <end position="178"/>
    </location>
</feature>
<dbReference type="STRING" id="1465490.SAMN05444277_102147"/>
<evidence type="ECO:0008006" key="4">
    <source>
        <dbReference type="Google" id="ProtNLM"/>
    </source>
</evidence>
<keyword evidence="3" id="KW-1185">Reference proteome</keyword>
<protein>
    <recommendedName>
        <fullName evidence="4">Outer membrane protein beta-barrel domain-containing protein</fullName>
    </recommendedName>
</protein>
<dbReference type="SUPFAM" id="SSF56925">
    <property type="entry name" value="OMPA-like"/>
    <property type="match status" value="1"/>
</dbReference>
<gene>
    <name evidence="2" type="ORF">SAMN05444277_102147</name>
</gene>
<accession>A0A1I5TIQ6</accession>
<organism evidence="2 3">
    <name type="scientific">Parafilimonas terrae</name>
    <dbReference type="NCBI Taxonomy" id="1465490"/>
    <lineage>
        <taxon>Bacteria</taxon>
        <taxon>Pseudomonadati</taxon>
        <taxon>Bacteroidota</taxon>
        <taxon>Chitinophagia</taxon>
        <taxon>Chitinophagales</taxon>
        <taxon>Chitinophagaceae</taxon>
        <taxon>Parafilimonas</taxon>
    </lineage>
</organism>
<dbReference type="AlphaFoldDB" id="A0A1I5TIQ6"/>
<evidence type="ECO:0000313" key="3">
    <source>
        <dbReference type="Proteomes" id="UP000199031"/>
    </source>
</evidence>
<dbReference type="RefSeq" id="WP_143075762.1">
    <property type="nucleotide sequence ID" value="NZ_FOXQ01000002.1"/>
</dbReference>
<sequence length="178" mass="19341">MNKHIFFFTFITALLILNTNNAHAQKSDEKLSFGFGLEAGLLTGDFKDVYNFAAGITARASYKLGPGFVTLTSGGIAFLPKNFDDEDLKAGLQIPVKAGYKYVFAEHFFVMGELGFSTMKYYFEDYDGGLVSVNQSGFTYAPAVGAQFGSFEIGVRYESTALSGSSLSAGLIRLGFNF</sequence>
<dbReference type="Proteomes" id="UP000199031">
    <property type="component" value="Unassembled WGS sequence"/>
</dbReference>
<feature type="signal peptide" evidence="1">
    <location>
        <begin position="1"/>
        <end position="24"/>
    </location>
</feature>
<reference evidence="2 3" key="1">
    <citation type="submission" date="2016-10" db="EMBL/GenBank/DDBJ databases">
        <authorList>
            <person name="de Groot N.N."/>
        </authorList>
    </citation>
    <scope>NUCLEOTIDE SEQUENCE [LARGE SCALE GENOMIC DNA]</scope>
    <source>
        <strain evidence="2 3">DSM 28286</strain>
    </source>
</reference>
<proteinExistence type="predicted"/>
<name>A0A1I5TIQ6_9BACT</name>
<dbReference type="OrthoDB" id="668980at2"/>